<gene>
    <name evidence="3" type="ORF">GF339_14650</name>
</gene>
<dbReference type="InterPro" id="IPR000286">
    <property type="entry name" value="HDACs"/>
</dbReference>
<dbReference type="EMBL" id="WJJP01000476">
    <property type="protein sequence ID" value="MBD3325822.1"/>
    <property type="molecule type" value="Genomic_DNA"/>
</dbReference>
<evidence type="ECO:0000313" key="4">
    <source>
        <dbReference type="Proteomes" id="UP000649604"/>
    </source>
</evidence>
<comment type="caution">
    <text evidence="3">The sequence shown here is derived from an EMBL/GenBank/DDBJ whole genome shotgun (WGS) entry which is preliminary data.</text>
</comment>
<comment type="similarity">
    <text evidence="1">Belongs to the histone deacetylase family.</text>
</comment>
<organism evidence="3 4">
    <name type="scientific">candidate division KSB3 bacterium</name>
    <dbReference type="NCBI Taxonomy" id="2044937"/>
    <lineage>
        <taxon>Bacteria</taxon>
        <taxon>candidate division KSB3</taxon>
    </lineage>
</organism>
<evidence type="ECO:0000256" key="1">
    <source>
        <dbReference type="ARBA" id="ARBA00005947"/>
    </source>
</evidence>
<dbReference type="AlphaFoldDB" id="A0A9D5JXU6"/>
<sequence>MNSHQKSTGYVYDPIFLKHTWPGHPESAQRLQAIMPELESSGLLPLLEKIPARAATIEELSTVHPVSHIRRIEEICRAGGGHLDPDTYTNRDTYEAAIVAAGGLIELTLAVLDEQLRNGYALVRPPGHHALPSRAMGFCIFNNVAIAARAAQQQRQLERVAIVDFDVHHGNGTQAVFEDDPTVLYISTHQYPHYPGTGRVNEIGHGSGTGSIVNFPLSAGVGDTGFRRIYTEVLAPLIRRFQPDLILVSAGYDGHWHDPLAGLGLSLTGMTWIAQTLRTLAEEVCGGRLVFTLEGGYDLDVLKLGVANSLRVLLGRDDMVDPLGLSPRHEPDVTELLAEVKRLHGLEE</sequence>
<dbReference type="InterPro" id="IPR037138">
    <property type="entry name" value="His_deacetylse_dom_sf"/>
</dbReference>
<dbReference type="GO" id="GO:0005737">
    <property type="term" value="C:cytoplasm"/>
    <property type="evidence" value="ECO:0007669"/>
    <property type="project" value="TreeGrafter"/>
</dbReference>
<evidence type="ECO:0000259" key="2">
    <source>
        <dbReference type="Pfam" id="PF00850"/>
    </source>
</evidence>
<feature type="domain" description="Histone deacetylase" evidence="2">
    <location>
        <begin position="24"/>
        <end position="312"/>
    </location>
</feature>
<dbReference type="Gene3D" id="3.40.800.20">
    <property type="entry name" value="Histone deacetylase domain"/>
    <property type="match status" value="1"/>
</dbReference>
<protein>
    <submittedName>
        <fullName evidence="3">Histone deacetylase</fullName>
    </submittedName>
</protein>
<dbReference type="PANTHER" id="PTHR10625">
    <property type="entry name" value="HISTONE DEACETYLASE HDAC1-RELATED"/>
    <property type="match status" value="1"/>
</dbReference>
<dbReference type="GO" id="GO:0040029">
    <property type="term" value="P:epigenetic regulation of gene expression"/>
    <property type="evidence" value="ECO:0007669"/>
    <property type="project" value="TreeGrafter"/>
</dbReference>
<dbReference type="Pfam" id="PF00850">
    <property type="entry name" value="Hist_deacetyl"/>
    <property type="match status" value="1"/>
</dbReference>
<dbReference type="InterPro" id="IPR023696">
    <property type="entry name" value="Ureohydrolase_dom_sf"/>
</dbReference>
<dbReference type="CDD" id="cd09992">
    <property type="entry name" value="HDAC_classII"/>
    <property type="match status" value="1"/>
</dbReference>
<dbReference type="SUPFAM" id="SSF52768">
    <property type="entry name" value="Arginase/deacetylase"/>
    <property type="match status" value="1"/>
</dbReference>
<dbReference type="InterPro" id="IPR023801">
    <property type="entry name" value="His_deacetylse_dom"/>
</dbReference>
<dbReference type="Proteomes" id="UP000649604">
    <property type="component" value="Unassembled WGS sequence"/>
</dbReference>
<name>A0A9D5JXU6_9BACT</name>
<dbReference type="PANTHER" id="PTHR10625:SF11">
    <property type="entry name" value="HISTONE DEACETYLASE 14, CHLOROPLASTIC"/>
    <property type="match status" value="1"/>
</dbReference>
<dbReference type="GO" id="GO:0004407">
    <property type="term" value="F:histone deacetylase activity"/>
    <property type="evidence" value="ECO:0007669"/>
    <property type="project" value="TreeGrafter"/>
</dbReference>
<evidence type="ECO:0000313" key="3">
    <source>
        <dbReference type="EMBL" id="MBD3325822.1"/>
    </source>
</evidence>
<proteinExistence type="inferred from homology"/>
<reference evidence="3" key="1">
    <citation type="submission" date="2019-11" db="EMBL/GenBank/DDBJ databases">
        <title>Microbial mats filling the niche in hypersaline microbial mats.</title>
        <authorList>
            <person name="Wong H.L."/>
            <person name="Macleod F.I."/>
            <person name="White R.A. III"/>
            <person name="Burns B.P."/>
        </authorList>
    </citation>
    <scope>NUCLEOTIDE SEQUENCE</scope>
    <source>
        <strain evidence="3">Rbin_158</strain>
    </source>
</reference>
<dbReference type="PRINTS" id="PR01270">
    <property type="entry name" value="HDASUPER"/>
</dbReference>
<accession>A0A9D5JXU6</accession>